<feature type="region of interest" description="Disordered" evidence="1">
    <location>
        <begin position="173"/>
        <end position="198"/>
    </location>
</feature>
<gene>
    <name evidence="2" type="ORF">CYMTET_8838</name>
</gene>
<organism evidence="2 3">
    <name type="scientific">Cymbomonas tetramitiformis</name>
    <dbReference type="NCBI Taxonomy" id="36881"/>
    <lineage>
        <taxon>Eukaryota</taxon>
        <taxon>Viridiplantae</taxon>
        <taxon>Chlorophyta</taxon>
        <taxon>Pyramimonadophyceae</taxon>
        <taxon>Pyramimonadales</taxon>
        <taxon>Pyramimonadaceae</taxon>
        <taxon>Cymbomonas</taxon>
    </lineage>
</organism>
<feature type="compositionally biased region" description="Basic and acidic residues" evidence="1">
    <location>
        <begin position="181"/>
        <end position="197"/>
    </location>
</feature>
<evidence type="ECO:0000256" key="1">
    <source>
        <dbReference type="SAM" id="MobiDB-lite"/>
    </source>
</evidence>
<keyword evidence="3" id="KW-1185">Reference proteome</keyword>
<sequence length="558" mass="63421">MLCMDVSSQHFKDFTGSPKHARHWEEYESTRKTCVWRPTPPSSYGMDAKKQVGPSWNSTKGHALYKFFESTAHFNATPGSRPWFPGPMTKPQGAARPELRECHVHDHLGSNWTFQRFGPFTGRGGYDWHSLMWFDAGSLASVLKQEKRIYLTGKFMNAVSTEGEPLAYPPVHNHHSHLHKRSDFMPEPKRSSDDGGEKYSAPSFGLLWESHADSACDTNEGGATCFLHVLPEPYGVIVEGVDQALIADTDINDVRVAGSPELTFYYELGLKWTTEVRVPSAMMNIVNVGPVFEQPPKSLADRFQTLPIPMDKTAVLWWTVTLPRAGQLIEANLHVHQRLFDSFYLLSGTPDDDPGYLGALAPIAHPWKPYITSMYDKVGTLGMDTIKRKLLGRLKQCDAVNKKTSWWRSWLTRGEQCPVMPQQIICRGDLPALELVGEKEASKHGYIQGYYDRRTTIRCQEGWTFHKGDQITVVFFSSTPLGVTREEDKWFHTMASMENVTDQQSLLKQDFLQHNCVRMWYTSPEGPYPEPACLNMDWRYDSEGRYFFEGGPQRTSCG</sequence>
<dbReference type="EMBL" id="LGRX02002766">
    <property type="protein sequence ID" value="KAK3283462.1"/>
    <property type="molecule type" value="Genomic_DNA"/>
</dbReference>
<evidence type="ECO:0000313" key="3">
    <source>
        <dbReference type="Proteomes" id="UP001190700"/>
    </source>
</evidence>
<dbReference type="AlphaFoldDB" id="A0AAE0GSG8"/>
<reference evidence="2 3" key="1">
    <citation type="journal article" date="2015" name="Genome Biol. Evol.">
        <title>Comparative Genomics of a Bacterivorous Green Alga Reveals Evolutionary Causalities and Consequences of Phago-Mixotrophic Mode of Nutrition.</title>
        <authorList>
            <person name="Burns J.A."/>
            <person name="Paasch A."/>
            <person name="Narechania A."/>
            <person name="Kim E."/>
        </authorList>
    </citation>
    <scope>NUCLEOTIDE SEQUENCE [LARGE SCALE GENOMIC DNA]</scope>
    <source>
        <strain evidence="2 3">PLY_AMNH</strain>
    </source>
</reference>
<evidence type="ECO:0000313" key="2">
    <source>
        <dbReference type="EMBL" id="KAK3283462.1"/>
    </source>
</evidence>
<proteinExistence type="predicted"/>
<dbReference type="Proteomes" id="UP001190700">
    <property type="component" value="Unassembled WGS sequence"/>
</dbReference>
<protein>
    <submittedName>
        <fullName evidence="2">Uncharacterized protein</fullName>
    </submittedName>
</protein>
<comment type="caution">
    <text evidence="2">The sequence shown here is derived from an EMBL/GenBank/DDBJ whole genome shotgun (WGS) entry which is preliminary data.</text>
</comment>
<accession>A0AAE0GSG8</accession>
<name>A0AAE0GSG8_9CHLO</name>